<keyword evidence="3" id="KW-1185">Reference proteome</keyword>
<keyword evidence="1" id="KW-0732">Signal</keyword>
<feature type="chain" id="PRO_5047219877" description="Lipoprotein" evidence="1">
    <location>
        <begin position="30"/>
        <end position="131"/>
    </location>
</feature>
<dbReference type="Proteomes" id="UP001276840">
    <property type="component" value="Unassembled WGS sequence"/>
</dbReference>
<protein>
    <recommendedName>
        <fullName evidence="4">Lipoprotein</fullName>
    </recommendedName>
</protein>
<proteinExistence type="predicted"/>
<dbReference type="EMBL" id="JAVIJF010000011">
    <property type="protein sequence ID" value="MDX8526197.1"/>
    <property type="molecule type" value="Genomic_DNA"/>
</dbReference>
<gene>
    <name evidence="2" type="ORF">RFM68_16980</name>
</gene>
<name>A0ABU4ZNH4_9HYPH</name>
<sequence length="131" mass="14547">MFTTSSGRGRNLILKAFLAAALVAMSACASDIMKNYVGQPVESVVLDYGPPTTVVELGPGERAYQWRKISTDVVSGSSSGEMRHTKHGAEYEVTETPGYVERKECFYSFYARSSGGRWFITNFRKPKLECE</sequence>
<evidence type="ECO:0000256" key="1">
    <source>
        <dbReference type="SAM" id="SignalP"/>
    </source>
</evidence>
<evidence type="ECO:0000313" key="3">
    <source>
        <dbReference type="Proteomes" id="UP001276840"/>
    </source>
</evidence>
<comment type="caution">
    <text evidence="2">The sequence shown here is derived from an EMBL/GenBank/DDBJ whole genome shotgun (WGS) entry which is preliminary data.</text>
</comment>
<accession>A0ABU4ZNH4</accession>
<reference evidence="2 3" key="1">
    <citation type="submission" date="2023-08" db="EMBL/GenBank/DDBJ databases">
        <title>Implementing the SeqCode for naming new Mesorhizobium species isolated from Vachellia karroo root nodules.</title>
        <authorList>
            <person name="Van Lill M."/>
        </authorList>
    </citation>
    <scope>NUCLEOTIDE SEQUENCE [LARGE SCALE GENOMIC DNA]</scope>
    <source>
        <strain evidence="2 3">MSK 1335</strain>
    </source>
</reference>
<organism evidence="2 3">
    <name type="scientific">Mesorhizobium montanum</name>
    <dbReference type="NCBI Taxonomy" id="3072323"/>
    <lineage>
        <taxon>Bacteria</taxon>
        <taxon>Pseudomonadati</taxon>
        <taxon>Pseudomonadota</taxon>
        <taxon>Alphaproteobacteria</taxon>
        <taxon>Hyphomicrobiales</taxon>
        <taxon>Phyllobacteriaceae</taxon>
        <taxon>Mesorhizobium</taxon>
    </lineage>
</organism>
<evidence type="ECO:0008006" key="4">
    <source>
        <dbReference type="Google" id="ProtNLM"/>
    </source>
</evidence>
<evidence type="ECO:0000313" key="2">
    <source>
        <dbReference type="EMBL" id="MDX8526197.1"/>
    </source>
</evidence>
<feature type="signal peptide" evidence="1">
    <location>
        <begin position="1"/>
        <end position="29"/>
    </location>
</feature>